<comment type="caution">
    <text evidence="10">The sequence shown here is derived from an EMBL/GenBank/DDBJ whole genome shotgun (WGS) entry which is preliminary data.</text>
</comment>
<dbReference type="RefSeq" id="WP_282199774.1">
    <property type="nucleotide sequence ID" value="NZ_BOQE01000001.1"/>
</dbReference>
<evidence type="ECO:0000256" key="6">
    <source>
        <dbReference type="ARBA" id="ARBA00022827"/>
    </source>
</evidence>
<keyword evidence="8" id="KW-0862">Zinc</keyword>
<dbReference type="EMBL" id="BOQE01000001">
    <property type="protein sequence ID" value="GIM46710.1"/>
    <property type="molecule type" value="Genomic_DNA"/>
</dbReference>
<protein>
    <submittedName>
        <fullName evidence="10">Bifunctional homocysteine S-methyltransferase/5,10-methylenetetrahydrofolate reductase</fullName>
    </submittedName>
</protein>
<dbReference type="AlphaFoldDB" id="A0AAV4LFZ8"/>
<comment type="cofactor">
    <cofactor evidence="1">
        <name>FAD</name>
        <dbReference type="ChEBI" id="CHEBI:57692"/>
    </cofactor>
</comment>
<keyword evidence="11" id="KW-1185">Reference proteome</keyword>
<dbReference type="CDD" id="cd00537">
    <property type="entry name" value="MTHFR"/>
    <property type="match status" value="1"/>
</dbReference>
<reference evidence="10" key="1">
    <citation type="journal article" date="2023" name="Int. J. Syst. Evol. Microbiol.">
        <title>Collibacillus ludicampi gen. nov., sp. nov., a new soil bacterium of the family Alicyclobacillaceae.</title>
        <authorList>
            <person name="Jojima T."/>
            <person name="Ioku Y."/>
            <person name="Fukuta Y."/>
            <person name="Shirasaka N."/>
            <person name="Matsumura Y."/>
            <person name="Mori M."/>
        </authorList>
    </citation>
    <scope>NUCLEOTIDE SEQUENCE</scope>
    <source>
        <strain evidence="10">TP075</strain>
    </source>
</reference>
<dbReference type="Gene3D" id="3.20.20.330">
    <property type="entry name" value="Homocysteine-binding-like domain"/>
    <property type="match status" value="1"/>
</dbReference>
<dbReference type="NCBIfam" id="NF006396">
    <property type="entry name" value="PRK08645.1"/>
    <property type="match status" value="1"/>
</dbReference>
<accession>A0AAV4LFZ8</accession>
<dbReference type="SUPFAM" id="SSF82282">
    <property type="entry name" value="Homocysteine S-methyltransferase"/>
    <property type="match status" value="1"/>
</dbReference>
<keyword evidence="7" id="KW-0560">Oxidoreductase</keyword>
<dbReference type="GO" id="GO:0032259">
    <property type="term" value="P:methylation"/>
    <property type="evidence" value="ECO:0007669"/>
    <property type="project" value="UniProtKB-KW"/>
</dbReference>
<feature type="binding site" evidence="8">
    <location>
        <position position="204"/>
    </location>
    <ligand>
        <name>Zn(2+)</name>
        <dbReference type="ChEBI" id="CHEBI:29105"/>
    </ligand>
</feature>
<dbReference type="Pfam" id="PF02574">
    <property type="entry name" value="S-methyl_trans"/>
    <property type="match status" value="1"/>
</dbReference>
<dbReference type="GO" id="GO:0006555">
    <property type="term" value="P:methionine metabolic process"/>
    <property type="evidence" value="ECO:0007669"/>
    <property type="project" value="InterPro"/>
</dbReference>
<organism evidence="10 11">
    <name type="scientific">Collibacillus ludicampi</name>
    <dbReference type="NCBI Taxonomy" id="2771369"/>
    <lineage>
        <taxon>Bacteria</taxon>
        <taxon>Bacillati</taxon>
        <taxon>Bacillota</taxon>
        <taxon>Bacilli</taxon>
        <taxon>Bacillales</taxon>
        <taxon>Alicyclobacillaceae</taxon>
        <taxon>Collibacillus</taxon>
    </lineage>
</organism>
<evidence type="ECO:0000313" key="10">
    <source>
        <dbReference type="EMBL" id="GIM46710.1"/>
    </source>
</evidence>
<dbReference type="PROSITE" id="PS50970">
    <property type="entry name" value="HCY"/>
    <property type="match status" value="1"/>
</dbReference>
<keyword evidence="4" id="KW-0285">Flavoprotein</keyword>
<dbReference type="GO" id="GO:0046872">
    <property type="term" value="F:metal ion binding"/>
    <property type="evidence" value="ECO:0007669"/>
    <property type="project" value="UniProtKB-KW"/>
</dbReference>
<dbReference type="Proteomes" id="UP001057291">
    <property type="component" value="Unassembled WGS sequence"/>
</dbReference>
<dbReference type="InterPro" id="IPR003726">
    <property type="entry name" value="HCY_dom"/>
</dbReference>
<keyword evidence="3 8" id="KW-0489">Methyltransferase</keyword>
<dbReference type="GO" id="GO:0008168">
    <property type="term" value="F:methyltransferase activity"/>
    <property type="evidence" value="ECO:0007669"/>
    <property type="project" value="UniProtKB-UniRule"/>
</dbReference>
<evidence type="ECO:0000256" key="3">
    <source>
        <dbReference type="ARBA" id="ARBA00022603"/>
    </source>
</evidence>
<sequence length="613" mass="68057">METFREYLEHHIVIGDGAMATLLYQHGIPVNSCYEHLNVTRPDVVQQIHRSYLDAGATLLTTNTFGAHRDKLSRYGLTDQLDAINRHGVRLAREVAQGRAYVVGSIGPIRAGRQMYMDEETLRKQFSEQATALLTENPDGLILETFLEAEELFIALDVIRPLTDIPMICQLSIQERDTTLDGYRLDEAFRHLMDAGADVIGLNCRVGPYGILRALEQVHVSEDAILSAFPNAGLPELVDGEYVYQSTPEYFGDSARIFQKNGVRVIGGCCGTTPAHISAIAKAVGGLTPAPIVPSVQQQKETSTIIVEEPPTEETLVDLVKKRHTVIVELDPPKDLNIEPFIEGAKALKQAGADAITLADNSLATTRMSNMALGRLIKEQIQIRPLLHMACRDRNLIGQQSHLMGLYALGLDHVLAVTGDPSRFGDTPGASSVFDHTSFDLIRMIKQLNEGISYSGKPLQRKANFVVGAAFNPNVRHLDAAIRRLEKKVEAGADFIMTQPVYDMNLIEEIYQATKHLPIPIFIGIMPLVSARNAEFLHNEVPGISLPLEVRQRMAAYEGERAREEGIAIASELLEQGMRFFHGIYLMTPFMRYEMTVELCKRAVERAYAAEKM</sequence>
<evidence type="ECO:0000256" key="1">
    <source>
        <dbReference type="ARBA" id="ARBA00001974"/>
    </source>
</evidence>
<dbReference type="Gene3D" id="3.20.20.220">
    <property type="match status" value="1"/>
</dbReference>
<proteinExistence type="predicted"/>
<dbReference type="InterPro" id="IPR036589">
    <property type="entry name" value="HCY_dom_sf"/>
</dbReference>
<feature type="binding site" evidence="8">
    <location>
        <position position="270"/>
    </location>
    <ligand>
        <name>Zn(2+)</name>
        <dbReference type="ChEBI" id="CHEBI:29105"/>
    </ligand>
</feature>
<dbReference type="PANTHER" id="PTHR11103:SF18">
    <property type="entry name" value="SLR1189 PROTEIN"/>
    <property type="match status" value="1"/>
</dbReference>
<gene>
    <name evidence="10" type="primary">yitJ</name>
    <name evidence="10" type="ORF">DNHGIG_22590</name>
</gene>
<evidence type="ECO:0000256" key="7">
    <source>
        <dbReference type="ARBA" id="ARBA00023002"/>
    </source>
</evidence>
<dbReference type="InterPro" id="IPR029041">
    <property type="entry name" value="FAD-linked_oxidoreductase-like"/>
</dbReference>
<evidence type="ECO:0000256" key="2">
    <source>
        <dbReference type="ARBA" id="ARBA00004777"/>
    </source>
</evidence>
<dbReference type="Pfam" id="PF02219">
    <property type="entry name" value="MTHFR"/>
    <property type="match status" value="1"/>
</dbReference>
<comment type="cofactor">
    <cofactor evidence="8">
        <name>Zn(2+)</name>
        <dbReference type="ChEBI" id="CHEBI:29105"/>
    </cofactor>
</comment>
<evidence type="ECO:0000259" key="9">
    <source>
        <dbReference type="PROSITE" id="PS50970"/>
    </source>
</evidence>
<dbReference type="FunFam" id="3.20.20.220:FF:000007">
    <property type="entry name" value="Bifunctional homocysteine S-methyltransferase/methylenetetrahydrofolate reductase"/>
    <property type="match status" value="1"/>
</dbReference>
<keyword evidence="6" id="KW-0274">FAD</keyword>
<keyword evidence="8" id="KW-0479">Metal-binding</keyword>
<dbReference type="SUPFAM" id="SSF51730">
    <property type="entry name" value="FAD-linked oxidoreductase"/>
    <property type="match status" value="1"/>
</dbReference>
<dbReference type="PANTHER" id="PTHR11103">
    <property type="entry name" value="SLR1189 PROTEIN"/>
    <property type="match status" value="1"/>
</dbReference>
<dbReference type="InterPro" id="IPR003171">
    <property type="entry name" value="Mehydrof_redctse-like"/>
</dbReference>
<comment type="pathway">
    <text evidence="2">One-carbon metabolism; tetrahydrofolate interconversion.</text>
</comment>
<evidence type="ECO:0000313" key="11">
    <source>
        <dbReference type="Proteomes" id="UP001057291"/>
    </source>
</evidence>
<evidence type="ECO:0000256" key="5">
    <source>
        <dbReference type="ARBA" id="ARBA00022679"/>
    </source>
</evidence>
<evidence type="ECO:0000256" key="4">
    <source>
        <dbReference type="ARBA" id="ARBA00022630"/>
    </source>
</evidence>
<name>A0AAV4LFZ8_9BACL</name>
<feature type="domain" description="Hcy-binding" evidence="9">
    <location>
        <begin position="1"/>
        <end position="284"/>
    </location>
</feature>
<feature type="binding site" evidence="8">
    <location>
        <position position="269"/>
    </location>
    <ligand>
        <name>Zn(2+)</name>
        <dbReference type="ChEBI" id="CHEBI:29105"/>
    </ligand>
</feature>
<evidence type="ECO:0000256" key="8">
    <source>
        <dbReference type="PROSITE-ProRule" id="PRU00333"/>
    </source>
</evidence>
<keyword evidence="5 8" id="KW-0808">Transferase</keyword>
<dbReference type="GO" id="GO:0004489">
    <property type="term" value="F:methylenetetrahydrofolate reductase [NAD(P)H] activity"/>
    <property type="evidence" value="ECO:0007669"/>
    <property type="project" value="InterPro"/>
</dbReference>